<dbReference type="InterPro" id="IPR003142">
    <property type="entry name" value="BPL_C"/>
</dbReference>
<evidence type="ECO:0000259" key="7">
    <source>
        <dbReference type="Pfam" id="PF03099"/>
    </source>
</evidence>
<dbReference type="AlphaFoldDB" id="A0AAT9LD27"/>
<evidence type="ECO:0000256" key="4">
    <source>
        <dbReference type="ARBA" id="ARBA00023267"/>
    </source>
</evidence>
<keyword evidence="2 5" id="KW-0547">Nucleotide-binding</keyword>
<dbReference type="InterPro" id="IPR004408">
    <property type="entry name" value="Biotin_CoA_COase_ligase"/>
</dbReference>
<sequence length="346" mass="37618">MDVHEKYLKFPGEVPVKWKILGRLLDSRGTFVSGEELGDLLQISRPAIWKQIQILMREGIPIEAAHRKGYRVPESLDLLRPDQIQSSLVTSFLGRPILYTRETGSTNDDAKLLAGESSPDELPEGTVLIADTQSRGKGRLGRSWQSPPGGIFMSIILRPRVSPSRVPALSIVVGFAVASAIKDVLGLFAEVKWPNDVLIGGRKVAGVLCEMRAELDVTSVVVAGIGVNANFDLEVLPPLLRDKTTSLSWELGRPVDRNSLVASVLNTLEPLYMEFLGGGLSRLLPRVEKVLAYAGMPVRIQNTSPGSPEVSEGILEGIDPDGRLILGLPDGSRRYFSAGDLSLRPV</sequence>
<evidence type="ECO:0000256" key="1">
    <source>
        <dbReference type="ARBA" id="ARBA00022598"/>
    </source>
</evidence>
<dbReference type="InterPro" id="IPR013196">
    <property type="entry name" value="HTH_11"/>
</dbReference>
<dbReference type="Pfam" id="PF08279">
    <property type="entry name" value="HTH_11"/>
    <property type="match status" value="1"/>
</dbReference>
<organism evidence="9">
    <name type="scientific">Candidatus Fermentithermobacillus carboniphilus</name>
    <dbReference type="NCBI Taxonomy" id="3085328"/>
    <lineage>
        <taxon>Bacteria</taxon>
        <taxon>Bacillati</taxon>
        <taxon>Bacillota</taxon>
        <taxon>Candidatus Fermentithermobacillia</taxon>
        <taxon>Candidatus Fermentithermobacillales</taxon>
        <taxon>Candidatus Fermentithermobacillaceae</taxon>
        <taxon>Candidatus Fermentithermobacillus</taxon>
    </lineage>
</organism>
<evidence type="ECO:0000259" key="8">
    <source>
        <dbReference type="Pfam" id="PF08279"/>
    </source>
</evidence>
<dbReference type="EMBL" id="CP062796">
    <property type="protein sequence ID" value="QUL98986.1"/>
    <property type="molecule type" value="Genomic_DNA"/>
</dbReference>
<comment type="catalytic activity">
    <reaction evidence="5">
        <text>biotin + L-lysyl-[protein] + ATP = N(6)-biotinyl-L-lysyl-[protein] + AMP + diphosphate + H(+)</text>
        <dbReference type="Rhea" id="RHEA:11756"/>
        <dbReference type="Rhea" id="RHEA-COMP:9752"/>
        <dbReference type="Rhea" id="RHEA-COMP:10505"/>
        <dbReference type="ChEBI" id="CHEBI:15378"/>
        <dbReference type="ChEBI" id="CHEBI:29969"/>
        <dbReference type="ChEBI" id="CHEBI:30616"/>
        <dbReference type="ChEBI" id="CHEBI:33019"/>
        <dbReference type="ChEBI" id="CHEBI:57586"/>
        <dbReference type="ChEBI" id="CHEBI:83144"/>
        <dbReference type="ChEBI" id="CHEBI:456215"/>
        <dbReference type="EC" id="6.3.4.15"/>
    </reaction>
</comment>
<feature type="binding site" evidence="5">
    <location>
        <begin position="105"/>
        <end position="107"/>
    </location>
    <ligand>
        <name>biotin</name>
        <dbReference type="ChEBI" id="CHEBI:57586"/>
    </ligand>
</feature>
<comment type="similarity">
    <text evidence="5">Belongs to the biotin--protein ligase family.</text>
</comment>
<dbReference type="Gene3D" id="1.10.10.10">
    <property type="entry name" value="Winged helix-like DNA-binding domain superfamily/Winged helix DNA-binding domain"/>
    <property type="match status" value="1"/>
</dbReference>
<feature type="DNA-binding region" description="H-T-H motif" evidence="5">
    <location>
        <begin position="34"/>
        <end position="53"/>
    </location>
</feature>
<dbReference type="KEGG" id="fcz:IMF26_02640"/>
<dbReference type="GO" id="GO:0009249">
    <property type="term" value="P:protein lipoylation"/>
    <property type="evidence" value="ECO:0007669"/>
    <property type="project" value="UniProtKB-ARBA"/>
</dbReference>
<keyword evidence="5" id="KW-0238">DNA-binding</keyword>
<evidence type="ECO:0000259" key="6">
    <source>
        <dbReference type="Pfam" id="PF02237"/>
    </source>
</evidence>
<dbReference type="Gene3D" id="3.30.930.10">
    <property type="entry name" value="Bira Bifunctional Protein, Domain 2"/>
    <property type="match status" value="1"/>
</dbReference>
<feature type="domain" description="Helix-turn-helix type 11" evidence="8">
    <location>
        <begin position="19"/>
        <end position="71"/>
    </location>
</feature>
<dbReference type="NCBIfam" id="TIGR00121">
    <property type="entry name" value="birA_ligase"/>
    <property type="match status" value="1"/>
</dbReference>
<dbReference type="GO" id="GO:0005524">
    <property type="term" value="F:ATP binding"/>
    <property type="evidence" value="ECO:0007669"/>
    <property type="project" value="UniProtKB-UniRule"/>
</dbReference>
<feature type="domain" description="BPL/LPL catalytic" evidence="7">
    <location>
        <begin position="106"/>
        <end position="228"/>
    </location>
</feature>
<dbReference type="InterPro" id="IPR004143">
    <property type="entry name" value="BPL_LPL_catalytic"/>
</dbReference>
<dbReference type="GO" id="GO:0004077">
    <property type="term" value="F:biotin--[biotin carboxyl-carrier protein] ligase activity"/>
    <property type="evidence" value="ECO:0007669"/>
    <property type="project" value="UniProtKB-UniRule"/>
</dbReference>
<keyword evidence="3 5" id="KW-0067">ATP-binding</keyword>
<comment type="caution">
    <text evidence="5">Lacks conserved residue(s) required for the propagation of feature annotation.</text>
</comment>
<keyword evidence="4 5" id="KW-0092">Biotin</keyword>
<dbReference type="EC" id="6.3.4.15" evidence="5"/>
<protein>
    <recommendedName>
        <fullName evidence="5">Bifunctional ligase/repressor BirA</fullName>
    </recommendedName>
    <alternativeName>
        <fullName evidence="5">Biotin--[acetyl-CoA-carboxylase] ligase</fullName>
        <ecNumber evidence="5">6.3.4.15</ecNumber>
    </alternativeName>
    <alternativeName>
        <fullName evidence="5">Biotin--protein ligase</fullName>
    </alternativeName>
    <alternativeName>
        <fullName evidence="5">Biotin-[acetyl-CoA carboxylase] synthetase</fullName>
    </alternativeName>
</protein>
<dbReference type="GO" id="GO:0006355">
    <property type="term" value="P:regulation of DNA-templated transcription"/>
    <property type="evidence" value="ECO:0007669"/>
    <property type="project" value="UniProtKB-UniRule"/>
</dbReference>
<evidence type="ECO:0000313" key="9">
    <source>
        <dbReference type="EMBL" id="QUL98986.1"/>
    </source>
</evidence>
<keyword evidence="5" id="KW-0804">Transcription</keyword>
<name>A0AAT9LD27_9FIRM</name>
<evidence type="ECO:0000256" key="2">
    <source>
        <dbReference type="ARBA" id="ARBA00022741"/>
    </source>
</evidence>
<evidence type="ECO:0000256" key="5">
    <source>
        <dbReference type="HAMAP-Rule" id="MF_00978"/>
    </source>
</evidence>
<dbReference type="Pfam" id="PF03099">
    <property type="entry name" value="BPL_LplA_LipB"/>
    <property type="match status" value="1"/>
</dbReference>
<feature type="domain" description="Biotin protein ligase C-terminal" evidence="6">
    <location>
        <begin position="307"/>
        <end position="344"/>
    </location>
</feature>
<dbReference type="InterPro" id="IPR045864">
    <property type="entry name" value="aa-tRNA-synth_II/BPL/LPL"/>
</dbReference>
<dbReference type="InterPro" id="IPR036388">
    <property type="entry name" value="WH-like_DNA-bd_sf"/>
</dbReference>
<dbReference type="PANTHER" id="PTHR12835:SF5">
    <property type="entry name" value="BIOTIN--PROTEIN LIGASE"/>
    <property type="match status" value="1"/>
</dbReference>
<feature type="binding site" evidence="5">
    <location>
        <position position="133"/>
    </location>
    <ligand>
        <name>biotin</name>
        <dbReference type="ChEBI" id="CHEBI:57586"/>
    </ligand>
</feature>
<dbReference type="InterPro" id="IPR036390">
    <property type="entry name" value="WH_DNA-bd_sf"/>
</dbReference>
<feature type="binding site" evidence="5">
    <location>
        <position position="203"/>
    </location>
    <ligand>
        <name>biotin</name>
        <dbReference type="ChEBI" id="CHEBI:57586"/>
    </ligand>
</feature>
<reference evidence="9" key="1">
    <citation type="submission" date="2020-10" db="EMBL/GenBank/DDBJ databases">
        <authorList>
            <person name="Kadnikov V."/>
            <person name="Beletsky A.V."/>
            <person name="Mardanov A.V."/>
            <person name="Karnachuk O.V."/>
            <person name="Ravin N.V."/>
        </authorList>
    </citation>
    <scope>NUCLEOTIDE SEQUENCE</scope>
    <source>
        <strain evidence="9">Bu02</strain>
    </source>
</reference>
<dbReference type="CDD" id="cd16442">
    <property type="entry name" value="BPL"/>
    <property type="match status" value="1"/>
</dbReference>
<dbReference type="SUPFAM" id="SSF46785">
    <property type="entry name" value="Winged helix' DNA-binding domain"/>
    <property type="match status" value="1"/>
</dbReference>
<dbReference type="PANTHER" id="PTHR12835">
    <property type="entry name" value="BIOTIN PROTEIN LIGASE"/>
    <property type="match status" value="1"/>
</dbReference>
<dbReference type="InterPro" id="IPR008988">
    <property type="entry name" value="Transcriptional_repressor_C"/>
</dbReference>
<evidence type="ECO:0000256" key="3">
    <source>
        <dbReference type="ARBA" id="ARBA00022840"/>
    </source>
</evidence>
<keyword evidence="5" id="KW-0805">Transcription regulation</keyword>
<dbReference type="SUPFAM" id="SSF50037">
    <property type="entry name" value="C-terminal domain of transcriptional repressors"/>
    <property type="match status" value="1"/>
</dbReference>
<dbReference type="Pfam" id="PF02237">
    <property type="entry name" value="BPL_C"/>
    <property type="match status" value="1"/>
</dbReference>
<dbReference type="GO" id="GO:0005737">
    <property type="term" value="C:cytoplasm"/>
    <property type="evidence" value="ECO:0007669"/>
    <property type="project" value="TreeGrafter"/>
</dbReference>
<keyword evidence="5" id="KW-0678">Repressor</keyword>
<gene>
    <name evidence="5" type="primary">birA</name>
    <name evidence="9" type="ORF">IMF26_02640</name>
</gene>
<dbReference type="Gene3D" id="2.30.30.100">
    <property type="match status" value="1"/>
</dbReference>
<dbReference type="InterPro" id="IPR030855">
    <property type="entry name" value="Bifunct_BirA"/>
</dbReference>
<dbReference type="SUPFAM" id="SSF55681">
    <property type="entry name" value="Class II aaRS and biotin synthetases"/>
    <property type="match status" value="1"/>
</dbReference>
<reference evidence="9" key="2">
    <citation type="journal article" date="2023" name="Biology">
        <title>Prokaryotic Life Associated with Coal-Fire Gas Vents Revealed by Metagenomics.</title>
        <authorList>
            <person name="Kadnikov V.V."/>
            <person name="Mardanov A.V."/>
            <person name="Beletsky A.V."/>
            <person name="Karnachuk O.V."/>
            <person name="Ravin N.V."/>
        </authorList>
    </citation>
    <scope>NUCLEOTIDE SEQUENCE</scope>
    <source>
        <strain evidence="9">Bu02</strain>
    </source>
</reference>
<keyword evidence="1 5" id="KW-0436">Ligase</keyword>
<proteinExistence type="inferred from homology"/>
<comment type="function">
    <text evidence="5">Acts both as a biotin--[acetyl-CoA-carboxylase] ligase and a repressor.</text>
</comment>
<dbReference type="HAMAP" id="MF_00978">
    <property type="entry name" value="Bifunct_BirA"/>
    <property type="match status" value="1"/>
</dbReference>
<dbReference type="GO" id="GO:0003677">
    <property type="term" value="F:DNA binding"/>
    <property type="evidence" value="ECO:0007669"/>
    <property type="project" value="UniProtKB-UniRule"/>
</dbReference>
<dbReference type="GO" id="GO:0016740">
    <property type="term" value="F:transferase activity"/>
    <property type="evidence" value="ECO:0007669"/>
    <property type="project" value="UniProtKB-ARBA"/>
</dbReference>
<accession>A0AAT9LD27</accession>